<dbReference type="EMBL" id="JAGGKO010000003">
    <property type="protein sequence ID" value="MBP1955034.1"/>
    <property type="molecule type" value="Genomic_DNA"/>
</dbReference>
<dbReference type="GO" id="GO:0004177">
    <property type="term" value="F:aminopeptidase activity"/>
    <property type="evidence" value="ECO:0007669"/>
    <property type="project" value="UniProtKB-KW"/>
</dbReference>
<keyword evidence="4" id="KW-1185">Reference proteome</keyword>
<reference evidence="2" key="1">
    <citation type="journal article" date="2014" name="Int. J. Syst. Evol. Microbiol.">
        <title>Complete genome sequence of Corynebacterium casei LMG S-19264T (=DSM 44701T), isolated from a smear-ripened cheese.</title>
        <authorList>
            <consortium name="US DOE Joint Genome Institute (JGI-PGF)"/>
            <person name="Walter F."/>
            <person name="Albersmeier A."/>
            <person name="Kalinowski J."/>
            <person name="Ruckert C."/>
        </authorList>
    </citation>
    <scope>NUCLEOTIDE SEQUENCE</scope>
    <source>
        <strain evidence="2">JCM 16108</strain>
    </source>
</reference>
<keyword evidence="3" id="KW-0031">Aminopeptidase</keyword>
<dbReference type="Proteomes" id="UP000765891">
    <property type="component" value="Unassembled WGS sequence"/>
</dbReference>
<feature type="domain" description="Peptidase M24" evidence="1">
    <location>
        <begin position="191"/>
        <end position="376"/>
    </location>
</feature>
<reference evidence="2" key="2">
    <citation type="submission" date="2020-09" db="EMBL/GenBank/DDBJ databases">
        <authorList>
            <person name="Sun Q."/>
            <person name="Ohkuma M."/>
        </authorList>
    </citation>
    <scope>NUCLEOTIDE SEQUENCE</scope>
    <source>
        <strain evidence="2">JCM 16108</strain>
    </source>
</reference>
<dbReference type="InterPro" id="IPR036005">
    <property type="entry name" value="Creatinase/aminopeptidase-like"/>
</dbReference>
<gene>
    <name evidence="2" type="ORF">GCM10009017_19590</name>
    <name evidence="3" type="ORF">J2752_001946</name>
</gene>
<keyword evidence="3" id="KW-0645">Protease</keyword>
<reference evidence="3" key="3">
    <citation type="submission" date="2021-03" db="EMBL/GenBank/DDBJ databases">
        <title>Genomic Encyclopedia of Type Strains, Phase IV (KMG-IV): sequencing the most valuable type-strain genomes for metagenomic binning, comparative biology and taxonomic classification.</title>
        <authorList>
            <person name="Goeker M."/>
        </authorList>
    </citation>
    <scope>NUCLEOTIDE SEQUENCE</scope>
    <source>
        <strain evidence="3">DSM 22443</strain>
    </source>
</reference>
<keyword evidence="3" id="KW-0378">Hydrolase</keyword>
<comment type="caution">
    <text evidence="2">The sequence shown here is derived from an EMBL/GenBank/DDBJ whole genome shotgun (WGS) entry which is preliminary data.</text>
</comment>
<dbReference type="EMBL" id="BMOO01000004">
    <property type="protein sequence ID" value="GGM69486.1"/>
    <property type="molecule type" value="Genomic_DNA"/>
</dbReference>
<accession>A0A830G0S6</accession>
<dbReference type="CDD" id="cd01066">
    <property type="entry name" value="APP_MetAP"/>
    <property type="match status" value="1"/>
</dbReference>
<dbReference type="AlphaFoldDB" id="A0A830G0S6"/>
<protein>
    <submittedName>
        <fullName evidence="3">Xaa-Pro aminopeptidase</fullName>
        <ecNumber evidence="3">3.4.11.9</ecNumber>
    </submittedName>
</protein>
<proteinExistence type="predicted"/>
<name>A0A830G0S6_9EURY</name>
<dbReference type="EC" id="3.4.11.9" evidence="3"/>
<dbReference type="PANTHER" id="PTHR46112:SF2">
    <property type="entry name" value="XAA-PRO AMINOPEPTIDASE P-RELATED"/>
    <property type="match status" value="1"/>
</dbReference>
<evidence type="ECO:0000313" key="3">
    <source>
        <dbReference type="EMBL" id="MBP1955034.1"/>
    </source>
</evidence>
<organism evidence="2 4">
    <name type="scientific">Halarchaeum rubridurum</name>
    <dbReference type="NCBI Taxonomy" id="489911"/>
    <lineage>
        <taxon>Archaea</taxon>
        <taxon>Methanobacteriati</taxon>
        <taxon>Methanobacteriota</taxon>
        <taxon>Stenosarchaea group</taxon>
        <taxon>Halobacteria</taxon>
        <taxon>Halobacteriales</taxon>
        <taxon>Halobacteriaceae</taxon>
    </lineage>
</organism>
<dbReference type="InterPro" id="IPR000994">
    <property type="entry name" value="Pept_M24"/>
</dbReference>
<dbReference type="Gene3D" id="3.90.230.10">
    <property type="entry name" value="Creatinase/methionine aminopeptidase superfamily"/>
    <property type="match status" value="1"/>
</dbReference>
<dbReference type="Pfam" id="PF00557">
    <property type="entry name" value="Peptidase_M24"/>
    <property type="match status" value="1"/>
</dbReference>
<sequence>MTATDGRAATALADAIDTRGAAAFVHVGDRSDATLRYLAGPALPDRPSAFLRTATGKRLLCPPPGAASAARETFDGTVVAAPSLDANTAGERAAAALTARDATGTVLTTASVPHAAALYLERAGYEVASTDALTAARARKTAAELDRLRAVQTAAVAGVEHAEAVLAGAKWESESHADADADAASLVHAGEPLTTAALRREVNAALSRAGVDPAGNTLVAAGPSWRDPALGGDDPVRAGDPVLVDLAPRDAAGYHGRLARTFVVDTDGGWERRAHLAVTRAREAGLAELTPGKPASRVHEETAAEIVAYGFESVGETRTDGTRALGHGVGLARREAPRLSGAGDLEAGHVVALAPTVFDAAEGGGVRVADLAVVTAEGYDLLADYATSLSPTDG</sequence>
<dbReference type="SUPFAM" id="SSF55920">
    <property type="entry name" value="Creatinase/aminopeptidase"/>
    <property type="match status" value="1"/>
</dbReference>
<dbReference type="PANTHER" id="PTHR46112">
    <property type="entry name" value="AMINOPEPTIDASE"/>
    <property type="match status" value="1"/>
</dbReference>
<evidence type="ECO:0000313" key="4">
    <source>
        <dbReference type="Proteomes" id="UP000614609"/>
    </source>
</evidence>
<evidence type="ECO:0000259" key="1">
    <source>
        <dbReference type="Pfam" id="PF00557"/>
    </source>
</evidence>
<dbReference type="InterPro" id="IPR050659">
    <property type="entry name" value="Peptidase_M24B"/>
</dbReference>
<dbReference type="Proteomes" id="UP000614609">
    <property type="component" value="Unassembled WGS sequence"/>
</dbReference>
<evidence type="ECO:0000313" key="2">
    <source>
        <dbReference type="EMBL" id="GGM69486.1"/>
    </source>
</evidence>
<dbReference type="RefSeq" id="WP_229732354.1">
    <property type="nucleotide sequence ID" value="NZ_BMOO01000004.1"/>
</dbReference>